<dbReference type="GO" id="GO:0004084">
    <property type="term" value="F:branched-chain-amino-acid transaminase activity"/>
    <property type="evidence" value="ECO:0007669"/>
    <property type="project" value="UniProtKB-EC"/>
</dbReference>
<keyword evidence="7 12" id="KW-0663">Pyridoxal phosphate</keyword>
<dbReference type="Proteomes" id="UP000008963">
    <property type="component" value="Chromosome"/>
</dbReference>
<evidence type="ECO:0000256" key="8">
    <source>
        <dbReference type="ARBA" id="ARBA00048212"/>
    </source>
</evidence>
<comment type="pathway">
    <text evidence="4">Amino-acid biosynthesis; L-leucine biosynthesis; L-leucine from 3-methyl-2-oxobutanoate: step 4/4.</text>
</comment>
<name>E1X546_HALMS</name>
<dbReference type="InterPro" id="IPR043132">
    <property type="entry name" value="BCAT-like_C"/>
</dbReference>
<comment type="cofactor">
    <cofactor evidence="1 12">
        <name>pyridoxal 5'-phosphate</name>
        <dbReference type="ChEBI" id="CHEBI:597326"/>
    </cofactor>
</comment>
<evidence type="ECO:0000256" key="9">
    <source>
        <dbReference type="ARBA" id="ARBA00048798"/>
    </source>
</evidence>
<keyword evidence="13" id="KW-0032">Aminotransferase</keyword>
<dbReference type="PANTHER" id="PTHR42743:SF11">
    <property type="entry name" value="AMINODEOXYCHORISMATE LYASE"/>
    <property type="match status" value="1"/>
</dbReference>
<protein>
    <recommendedName>
        <fullName evidence="6">branched-chain-amino-acid transaminase</fullName>
        <ecNumber evidence="6">2.6.1.42</ecNumber>
    </recommendedName>
</protein>
<gene>
    <name evidence="13" type="ordered locus">BMS_0610</name>
</gene>
<dbReference type="HOGENOM" id="CLU_020844_2_0_7"/>
<keyword evidence="13" id="KW-0808">Transferase</keyword>
<dbReference type="RefSeq" id="WP_014243304.1">
    <property type="nucleotide sequence ID" value="NC_016620.1"/>
</dbReference>
<comment type="catalytic activity">
    <reaction evidence="9">
        <text>L-isoleucine + 2-oxoglutarate = (S)-3-methyl-2-oxopentanoate + L-glutamate</text>
        <dbReference type="Rhea" id="RHEA:24801"/>
        <dbReference type="ChEBI" id="CHEBI:16810"/>
        <dbReference type="ChEBI" id="CHEBI:29985"/>
        <dbReference type="ChEBI" id="CHEBI:35146"/>
        <dbReference type="ChEBI" id="CHEBI:58045"/>
        <dbReference type="EC" id="2.6.1.42"/>
    </reaction>
</comment>
<dbReference type="EC" id="2.6.1.42" evidence="6"/>
<comment type="similarity">
    <text evidence="5 11">Belongs to the class-IV pyridoxal-phosphate-dependent aminotransferase family.</text>
</comment>
<keyword evidence="14" id="KW-1185">Reference proteome</keyword>
<dbReference type="SUPFAM" id="SSF56752">
    <property type="entry name" value="D-aminoacid aminotransferase-like PLP-dependent enzymes"/>
    <property type="match status" value="1"/>
</dbReference>
<dbReference type="InterPro" id="IPR036038">
    <property type="entry name" value="Aminotransferase-like"/>
</dbReference>
<comment type="catalytic activity">
    <reaction evidence="10">
        <text>L-leucine + 2-oxoglutarate = 4-methyl-2-oxopentanoate + L-glutamate</text>
        <dbReference type="Rhea" id="RHEA:18321"/>
        <dbReference type="ChEBI" id="CHEBI:16810"/>
        <dbReference type="ChEBI" id="CHEBI:17865"/>
        <dbReference type="ChEBI" id="CHEBI:29985"/>
        <dbReference type="ChEBI" id="CHEBI:57427"/>
        <dbReference type="EC" id="2.6.1.42"/>
    </reaction>
</comment>
<evidence type="ECO:0000256" key="4">
    <source>
        <dbReference type="ARBA" id="ARBA00005072"/>
    </source>
</evidence>
<dbReference type="AlphaFoldDB" id="E1X546"/>
<dbReference type="InterPro" id="IPR050571">
    <property type="entry name" value="Class-IV_PLP-Dep_Aminotrnsfr"/>
</dbReference>
<proteinExistence type="inferred from homology"/>
<evidence type="ECO:0000256" key="6">
    <source>
        <dbReference type="ARBA" id="ARBA00013053"/>
    </source>
</evidence>
<evidence type="ECO:0000256" key="5">
    <source>
        <dbReference type="ARBA" id="ARBA00009320"/>
    </source>
</evidence>
<comment type="pathway">
    <text evidence="2">Amino-acid biosynthesis; L-isoleucine biosynthesis; L-isoleucine from 2-oxobutanoate: step 4/4.</text>
</comment>
<dbReference type="Gene3D" id="3.20.10.10">
    <property type="entry name" value="D-amino Acid Aminotransferase, subunit A, domain 2"/>
    <property type="match status" value="1"/>
</dbReference>
<dbReference type="OrthoDB" id="5290493at2"/>
<dbReference type="PATRIC" id="fig|862908.3.peg.585"/>
<evidence type="ECO:0000256" key="10">
    <source>
        <dbReference type="ARBA" id="ARBA00049229"/>
    </source>
</evidence>
<evidence type="ECO:0000256" key="12">
    <source>
        <dbReference type="RuleBase" id="RU004516"/>
    </source>
</evidence>
<evidence type="ECO:0000313" key="14">
    <source>
        <dbReference type="Proteomes" id="UP000008963"/>
    </source>
</evidence>
<dbReference type="InterPro" id="IPR018300">
    <property type="entry name" value="Aminotrans_IV_CS"/>
</dbReference>
<evidence type="ECO:0000256" key="2">
    <source>
        <dbReference type="ARBA" id="ARBA00004824"/>
    </source>
</evidence>
<dbReference type="eggNOG" id="COG0115">
    <property type="taxonomic scope" value="Bacteria"/>
</dbReference>
<comment type="catalytic activity">
    <reaction evidence="8">
        <text>L-valine + 2-oxoglutarate = 3-methyl-2-oxobutanoate + L-glutamate</text>
        <dbReference type="Rhea" id="RHEA:24813"/>
        <dbReference type="ChEBI" id="CHEBI:11851"/>
        <dbReference type="ChEBI" id="CHEBI:16810"/>
        <dbReference type="ChEBI" id="CHEBI:29985"/>
        <dbReference type="ChEBI" id="CHEBI:57762"/>
        <dbReference type="EC" id="2.6.1.42"/>
    </reaction>
</comment>
<sequence>MSANIFYNHQIFTPENWDKLGLNRGLFFGESPFTTIRLSGGSFLGLNHHLRRLARSIYFLWNSDFKEFEKQILDGLKSLHENEGEFYFRITFVKNLNNEVDFFIYKLPFIDNEGELHLEVSNTIKGKGELPNYLKIGNYTEHSCELRKRGCSELIYFNYEGELLECGTNNIFLIKDQTILTPSLVPGVLDGICRSFLLDFLRSRNFIVRETKLLRDDLETCDEVWLTNALRGVRAAHLLGTRKLERKFFKEIDEEFITFVRNYDQA</sequence>
<evidence type="ECO:0000256" key="3">
    <source>
        <dbReference type="ARBA" id="ARBA00004931"/>
    </source>
</evidence>
<evidence type="ECO:0000256" key="1">
    <source>
        <dbReference type="ARBA" id="ARBA00001933"/>
    </source>
</evidence>
<accession>E1X546</accession>
<organism evidence="13 14">
    <name type="scientific">Halobacteriovorax marinus (strain ATCC BAA-682 / DSM 15412 / SJ)</name>
    <name type="common">Bacteriovorax marinus</name>
    <dbReference type="NCBI Taxonomy" id="862908"/>
    <lineage>
        <taxon>Bacteria</taxon>
        <taxon>Pseudomonadati</taxon>
        <taxon>Bdellovibrionota</taxon>
        <taxon>Bacteriovoracia</taxon>
        <taxon>Bacteriovoracales</taxon>
        <taxon>Halobacteriovoraceae</taxon>
        <taxon>Halobacteriovorax</taxon>
    </lineage>
</organism>
<evidence type="ECO:0000256" key="7">
    <source>
        <dbReference type="ARBA" id="ARBA00022898"/>
    </source>
</evidence>
<dbReference type="InterPro" id="IPR043131">
    <property type="entry name" value="BCAT-like_N"/>
</dbReference>
<dbReference type="STRING" id="862908.BMS_0610"/>
<dbReference type="EMBL" id="FQ312005">
    <property type="protein sequence ID" value="CBW25517.1"/>
    <property type="molecule type" value="Genomic_DNA"/>
</dbReference>
<dbReference type="KEGG" id="bmx:BMS_0610"/>
<dbReference type="Gene3D" id="3.30.470.10">
    <property type="match status" value="1"/>
</dbReference>
<dbReference type="Pfam" id="PF01063">
    <property type="entry name" value="Aminotran_4"/>
    <property type="match status" value="1"/>
</dbReference>
<comment type="pathway">
    <text evidence="3">Amino-acid biosynthesis; L-valine biosynthesis; L-valine from pyruvate: step 4/4.</text>
</comment>
<evidence type="ECO:0000313" key="13">
    <source>
        <dbReference type="EMBL" id="CBW25517.1"/>
    </source>
</evidence>
<dbReference type="InterPro" id="IPR001544">
    <property type="entry name" value="Aminotrans_IV"/>
</dbReference>
<dbReference type="PANTHER" id="PTHR42743">
    <property type="entry name" value="AMINO-ACID AMINOTRANSFERASE"/>
    <property type="match status" value="1"/>
</dbReference>
<evidence type="ECO:0000256" key="11">
    <source>
        <dbReference type="RuleBase" id="RU004106"/>
    </source>
</evidence>
<dbReference type="PROSITE" id="PS00770">
    <property type="entry name" value="AA_TRANSFER_CLASS_4"/>
    <property type="match status" value="1"/>
</dbReference>
<reference evidence="14" key="1">
    <citation type="journal article" date="2013" name="ISME J.">
        <title>A small predatory core genome in the divergent marine Bacteriovorax marinus SJ and the terrestrial Bdellovibrio bacteriovorus.</title>
        <authorList>
            <person name="Crossman L.C."/>
            <person name="Chen H."/>
            <person name="Cerdeno-Tarraga A.M."/>
            <person name="Brooks K."/>
            <person name="Quail M.A."/>
            <person name="Pineiro S.A."/>
            <person name="Hobley L."/>
            <person name="Sockett R.E."/>
            <person name="Bentley S.D."/>
            <person name="Parkhill J."/>
            <person name="Williams H.N."/>
            <person name="Stine O.C."/>
        </authorList>
    </citation>
    <scope>NUCLEOTIDE SEQUENCE [LARGE SCALE GENOMIC DNA]</scope>
    <source>
        <strain evidence="14">ATCC BAA-682 / DSM 15412 / SJ</strain>
    </source>
</reference>
<dbReference type="GO" id="GO:0046394">
    <property type="term" value="P:carboxylic acid biosynthetic process"/>
    <property type="evidence" value="ECO:0007669"/>
    <property type="project" value="UniProtKB-ARBA"/>
</dbReference>